<dbReference type="InterPro" id="IPR055286">
    <property type="entry name" value="RXYLT1-like"/>
</dbReference>
<evidence type="ECO:0000313" key="3">
    <source>
        <dbReference type="Proteomes" id="UP000198406"/>
    </source>
</evidence>
<dbReference type="Proteomes" id="UP000198406">
    <property type="component" value="Unassembled WGS sequence"/>
</dbReference>
<keyword evidence="1" id="KW-1133">Transmembrane helix</keyword>
<comment type="caution">
    <text evidence="2">The sequence shown here is derived from an EMBL/GenBank/DDBJ whole genome shotgun (WGS) entry which is preliminary data.</text>
</comment>
<keyword evidence="1" id="KW-0812">Transmembrane</keyword>
<dbReference type="PANTHER" id="PTHR15576:SF1">
    <property type="entry name" value="RIBITOL-5-PHOSPHATE XYLOSYLTRANSFERASE 1"/>
    <property type="match status" value="1"/>
</dbReference>
<keyword evidence="1" id="KW-0472">Membrane</keyword>
<evidence type="ECO:0008006" key="4">
    <source>
        <dbReference type="Google" id="ProtNLM"/>
    </source>
</evidence>
<sequence>MTRLGKSPVWKHRKTSMKPLLVSFSLLIAAVAFLNILVSLKITSPVPKVPSELVQRRSNSTLQQKDPYQVIFPNANLPPYTDFAPHLNVIWSRGWYNAVSLPKGVPMSYYNDKGRTDMKTNNNILAKIFQADDVCRAEYVWVRGRDLGWFATTLLPKLQCQINLITSDAPNDVPKSLVGGHQVLSSDKIINWYAQDKASDIDKIKPIPLGIPIHYGFSGSPNSLDTIEKMTDIRQNAPIFEERSRTIYYDKGTIGGSGRRTIERRDAFKKLEKCNNIRINSEKEHALEFWKTLSSHQFGVCVTGVGWDTFRIWEMLFFGVIPIVKSSPLDLLLIPAHVPVLIVKDWSEICNLSDAKYNELIEKYQGWIQNAHYWLEPSLWIPRNQTRMDQLCKDSPGCEQRKLKN</sequence>
<evidence type="ECO:0000256" key="1">
    <source>
        <dbReference type="SAM" id="Phobius"/>
    </source>
</evidence>
<dbReference type="OrthoDB" id="45254at2759"/>
<keyword evidence="3" id="KW-1185">Reference proteome</keyword>
<dbReference type="GO" id="GO:0035269">
    <property type="term" value="P:protein O-linked glycosylation via mannose"/>
    <property type="evidence" value="ECO:0007669"/>
    <property type="project" value="InterPro"/>
</dbReference>
<dbReference type="GO" id="GO:0120053">
    <property type="term" value="F:ribitol beta-1,4-xylosyltransferase activity"/>
    <property type="evidence" value="ECO:0007669"/>
    <property type="project" value="InterPro"/>
</dbReference>
<dbReference type="GO" id="GO:0005794">
    <property type="term" value="C:Golgi apparatus"/>
    <property type="evidence" value="ECO:0007669"/>
    <property type="project" value="TreeGrafter"/>
</dbReference>
<dbReference type="AlphaFoldDB" id="A0A1Z5J9E7"/>
<gene>
    <name evidence="2" type="ORF">FisN_14Lh140</name>
</gene>
<reference evidence="2 3" key="1">
    <citation type="journal article" date="2015" name="Plant Cell">
        <title>Oil accumulation by the oleaginous diatom Fistulifera solaris as revealed by the genome and transcriptome.</title>
        <authorList>
            <person name="Tanaka T."/>
            <person name="Maeda Y."/>
            <person name="Veluchamy A."/>
            <person name="Tanaka M."/>
            <person name="Abida H."/>
            <person name="Marechal E."/>
            <person name="Bowler C."/>
            <person name="Muto M."/>
            <person name="Sunaga Y."/>
            <person name="Tanaka M."/>
            <person name="Yoshino T."/>
            <person name="Taniguchi T."/>
            <person name="Fukuda Y."/>
            <person name="Nemoto M."/>
            <person name="Matsumoto M."/>
            <person name="Wong P.S."/>
            <person name="Aburatani S."/>
            <person name="Fujibuchi W."/>
        </authorList>
    </citation>
    <scope>NUCLEOTIDE SEQUENCE [LARGE SCALE GENOMIC DNA]</scope>
    <source>
        <strain evidence="2 3">JPCC DA0580</strain>
    </source>
</reference>
<feature type="transmembrane region" description="Helical" evidence="1">
    <location>
        <begin position="20"/>
        <end position="40"/>
    </location>
</feature>
<dbReference type="EMBL" id="BDSP01000022">
    <property type="protein sequence ID" value="GAX10633.1"/>
    <property type="molecule type" value="Genomic_DNA"/>
</dbReference>
<dbReference type="PANTHER" id="PTHR15576">
    <property type="entry name" value="RIBITOL-5-PHOSPHATE XYLOSYLTRANSFERASE 1"/>
    <property type="match status" value="1"/>
</dbReference>
<proteinExistence type="predicted"/>
<protein>
    <recommendedName>
        <fullName evidence="4">Exostosin GT47 domain-containing protein</fullName>
    </recommendedName>
</protein>
<organism evidence="2 3">
    <name type="scientific">Fistulifera solaris</name>
    <name type="common">Oleaginous diatom</name>
    <dbReference type="NCBI Taxonomy" id="1519565"/>
    <lineage>
        <taxon>Eukaryota</taxon>
        <taxon>Sar</taxon>
        <taxon>Stramenopiles</taxon>
        <taxon>Ochrophyta</taxon>
        <taxon>Bacillariophyta</taxon>
        <taxon>Bacillariophyceae</taxon>
        <taxon>Bacillariophycidae</taxon>
        <taxon>Naviculales</taxon>
        <taxon>Naviculaceae</taxon>
        <taxon>Fistulifera</taxon>
    </lineage>
</organism>
<accession>A0A1Z5J9E7</accession>
<evidence type="ECO:0000313" key="2">
    <source>
        <dbReference type="EMBL" id="GAX10633.1"/>
    </source>
</evidence>
<name>A0A1Z5J9E7_FISSO</name>
<dbReference type="InParanoid" id="A0A1Z5J9E7"/>